<gene>
    <name evidence="1" type="ORF">P4U88_05830</name>
</gene>
<organism evidence="1 2">
    <name type="scientific">Bacillus paramycoides</name>
    <dbReference type="NCBI Taxonomy" id="2026194"/>
    <lineage>
        <taxon>Bacteria</taxon>
        <taxon>Bacillati</taxon>
        <taxon>Bacillota</taxon>
        <taxon>Bacilli</taxon>
        <taxon>Bacillales</taxon>
        <taxon>Bacillaceae</taxon>
        <taxon>Bacillus</taxon>
        <taxon>Bacillus cereus group</taxon>
    </lineage>
</organism>
<name>A0ABU6MSI7_9BACI</name>
<keyword evidence="2" id="KW-1185">Reference proteome</keyword>
<dbReference type="Proteomes" id="UP001309448">
    <property type="component" value="Unassembled WGS sequence"/>
</dbReference>
<dbReference type="RefSeq" id="WP_242272187.1">
    <property type="nucleotide sequence ID" value="NZ_JARLXY010000011.1"/>
</dbReference>
<dbReference type="EMBL" id="JARMDB010000004">
    <property type="protein sequence ID" value="MED1565470.1"/>
    <property type="molecule type" value="Genomic_DNA"/>
</dbReference>
<evidence type="ECO:0000313" key="2">
    <source>
        <dbReference type="Proteomes" id="UP001309448"/>
    </source>
</evidence>
<reference evidence="1 2" key="1">
    <citation type="submission" date="2023-03" db="EMBL/GenBank/DDBJ databases">
        <title>Bacillus Genome Sequencing.</title>
        <authorList>
            <person name="Dunlap C."/>
        </authorList>
    </citation>
    <scope>NUCLEOTIDE SEQUENCE [LARGE SCALE GENOMIC DNA]</scope>
    <source>
        <strain evidence="1 2">B-615</strain>
    </source>
</reference>
<evidence type="ECO:0008006" key="3">
    <source>
        <dbReference type="Google" id="ProtNLM"/>
    </source>
</evidence>
<sequence>MNSFKRKDMNVEPIHEKLNVLRNEIKEMDGIIDLDWCGKLLYPYYEHFNDNKLRYRSGSLVAFWGLLREWEDESGFPFYTGTQDYDCHHFDMYLTEFLKYAAKVKRQFPNTYLAIVKSLMDLDERERWESEFPNIRKELFDNVREELFHKDVQNIDYDKVYQEGRMLY</sequence>
<comment type="caution">
    <text evidence="1">The sequence shown here is derived from an EMBL/GenBank/DDBJ whole genome shotgun (WGS) entry which is preliminary data.</text>
</comment>
<evidence type="ECO:0000313" key="1">
    <source>
        <dbReference type="EMBL" id="MED1565470.1"/>
    </source>
</evidence>
<accession>A0ABU6MSI7</accession>
<protein>
    <recommendedName>
        <fullName evidence="3">DUF4375 domain-containing protein</fullName>
    </recommendedName>
</protein>
<proteinExistence type="predicted"/>